<gene>
    <name evidence="1" type="ORF">ECRASSUSDP1_LOCUS16199</name>
</gene>
<reference evidence="1" key="1">
    <citation type="submission" date="2023-07" db="EMBL/GenBank/DDBJ databases">
        <authorList>
            <consortium name="AG Swart"/>
            <person name="Singh M."/>
            <person name="Singh A."/>
            <person name="Seah K."/>
            <person name="Emmerich C."/>
        </authorList>
    </citation>
    <scope>NUCLEOTIDE SEQUENCE</scope>
    <source>
        <strain evidence="1">DP1</strain>
    </source>
</reference>
<comment type="caution">
    <text evidence="1">The sequence shown here is derived from an EMBL/GenBank/DDBJ whole genome shotgun (WGS) entry which is preliminary data.</text>
</comment>
<dbReference type="Proteomes" id="UP001295684">
    <property type="component" value="Unassembled WGS sequence"/>
</dbReference>
<protein>
    <submittedName>
        <fullName evidence="1">Uncharacterized protein</fullName>
    </submittedName>
</protein>
<organism evidence="1 2">
    <name type="scientific">Euplotes crassus</name>
    <dbReference type="NCBI Taxonomy" id="5936"/>
    <lineage>
        <taxon>Eukaryota</taxon>
        <taxon>Sar</taxon>
        <taxon>Alveolata</taxon>
        <taxon>Ciliophora</taxon>
        <taxon>Intramacronucleata</taxon>
        <taxon>Spirotrichea</taxon>
        <taxon>Hypotrichia</taxon>
        <taxon>Euplotida</taxon>
        <taxon>Euplotidae</taxon>
        <taxon>Moneuplotes</taxon>
    </lineage>
</organism>
<sequence length="193" mass="22512">MERLYLQRVFLDNRLERLMQEGVIQKKDIALVSILVKSLLLKHPNSALKWVNCLYAALYSCEKKNFVTDSKYLSFVDWSDYKSICCSFVKESRCKDRCSKVLKAIKFNRLFKFELAYPENHIYINTSSKILNSLVKGVSTFLGRFTLYNMNLSHKQLMKVITASLQCQEITFRRCFILSGKLKCYPKGSSNLK</sequence>
<evidence type="ECO:0000313" key="2">
    <source>
        <dbReference type="Proteomes" id="UP001295684"/>
    </source>
</evidence>
<evidence type="ECO:0000313" key="1">
    <source>
        <dbReference type="EMBL" id="CAI2374841.1"/>
    </source>
</evidence>
<dbReference type="AlphaFoldDB" id="A0AAD2CYV7"/>
<accession>A0AAD2CYV7</accession>
<dbReference type="EMBL" id="CAMPGE010016269">
    <property type="protein sequence ID" value="CAI2374841.1"/>
    <property type="molecule type" value="Genomic_DNA"/>
</dbReference>
<proteinExistence type="predicted"/>
<name>A0AAD2CYV7_EUPCR</name>
<keyword evidence="2" id="KW-1185">Reference proteome</keyword>